<evidence type="ECO:0000256" key="7">
    <source>
        <dbReference type="ARBA" id="ARBA00038093"/>
    </source>
</evidence>
<keyword evidence="3 8" id="KW-0540">Nuclease</keyword>
<dbReference type="InterPro" id="IPR029060">
    <property type="entry name" value="PIN-like_dom_sf"/>
</dbReference>
<dbReference type="Proteomes" id="UP000091969">
    <property type="component" value="Unassembled WGS sequence"/>
</dbReference>
<feature type="binding site" evidence="8">
    <location>
        <position position="7"/>
    </location>
    <ligand>
        <name>Mg(2+)</name>
        <dbReference type="ChEBI" id="CHEBI:18420"/>
    </ligand>
</feature>
<dbReference type="InterPro" id="IPR002716">
    <property type="entry name" value="PIN_dom"/>
</dbReference>
<comment type="cofactor">
    <cofactor evidence="1 8">
        <name>Mg(2+)</name>
        <dbReference type="ChEBI" id="CHEBI:18420"/>
    </cofactor>
</comment>
<evidence type="ECO:0000256" key="8">
    <source>
        <dbReference type="HAMAP-Rule" id="MF_00265"/>
    </source>
</evidence>
<dbReference type="RefSeq" id="WP_068608044.1">
    <property type="nucleotide sequence ID" value="NZ_LZDH01000045.1"/>
</dbReference>
<feature type="binding site" evidence="8">
    <location>
        <position position="98"/>
    </location>
    <ligand>
        <name>Mg(2+)</name>
        <dbReference type="ChEBI" id="CHEBI:18420"/>
    </ligand>
</feature>
<evidence type="ECO:0000259" key="9">
    <source>
        <dbReference type="Pfam" id="PF01850"/>
    </source>
</evidence>
<gene>
    <name evidence="8" type="primary">vapC</name>
    <name evidence="10" type="ORF">A9O67_03070</name>
</gene>
<dbReference type="PANTHER" id="PTHR33653:SF1">
    <property type="entry name" value="RIBONUCLEASE VAPC2"/>
    <property type="match status" value="1"/>
</dbReference>
<dbReference type="Pfam" id="PF01850">
    <property type="entry name" value="PIN"/>
    <property type="match status" value="1"/>
</dbReference>
<feature type="domain" description="PIN" evidence="9">
    <location>
        <begin position="4"/>
        <end position="124"/>
    </location>
</feature>
<keyword evidence="8" id="KW-0800">Toxin</keyword>
<dbReference type="EMBL" id="LZDH01000045">
    <property type="protein sequence ID" value="OBS31178.1"/>
    <property type="molecule type" value="Genomic_DNA"/>
</dbReference>
<dbReference type="HAMAP" id="MF_00265">
    <property type="entry name" value="VapC_Nob1"/>
    <property type="match status" value="1"/>
</dbReference>
<dbReference type="InterPro" id="IPR022907">
    <property type="entry name" value="VapC_family"/>
</dbReference>
<dbReference type="NCBIfam" id="NF010285">
    <property type="entry name" value="PRK13725.1"/>
    <property type="match status" value="1"/>
</dbReference>
<dbReference type="OrthoDB" id="9796690at2"/>
<evidence type="ECO:0000256" key="3">
    <source>
        <dbReference type="ARBA" id="ARBA00022722"/>
    </source>
</evidence>
<dbReference type="EC" id="3.1.-.-" evidence="8"/>
<dbReference type="GO" id="GO:0004540">
    <property type="term" value="F:RNA nuclease activity"/>
    <property type="evidence" value="ECO:0007669"/>
    <property type="project" value="InterPro"/>
</dbReference>
<proteinExistence type="inferred from homology"/>
<evidence type="ECO:0000313" key="10">
    <source>
        <dbReference type="EMBL" id="OBS31178.1"/>
    </source>
</evidence>
<dbReference type="PANTHER" id="PTHR33653">
    <property type="entry name" value="RIBONUCLEASE VAPC2"/>
    <property type="match status" value="1"/>
</dbReference>
<dbReference type="SUPFAM" id="SSF88723">
    <property type="entry name" value="PIN domain-like"/>
    <property type="match status" value="1"/>
</dbReference>
<dbReference type="AlphaFoldDB" id="A0A1A6DWE9"/>
<evidence type="ECO:0000256" key="4">
    <source>
        <dbReference type="ARBA" id="ARBA00022723"/>
    </source>
</evidence>
<dbReference type="InterPro" id="IPR050556">
    <property type="entry name" value="Type_II_TA_system_RNase"/>
</dbReference>
<comment type="function">
    <text evidence="8">Toxic component of a toxin-antitoxin (TA) system. An RNase.</text>
</comment>
<reference evidence="10 11" key="1">
    <citation type="submission" date="2016-06" db="EMBL/GenBank/DDBJ databases">
        <title>Genome sequence of Tepidimonas fonticaldi PL17.</title>
        <authorList>
            <person name="Pinnaka A.K."/>
        </authorList>
    </citation>
    <scope>NUCLEOTIDE SEQUENCE [LARGE SCALE GENOMIC DNA]</scope>
    <source>
        <strain evidence="10 11">PL17</strain>
    </source>
</reference>
<keyword evidence="11" id="KW-1185">Reference proteome</keyword>
<accession>A0A1A6DWE9</accession>
<dbReference type="STRING" id="1101373.A9O67_03070"/>
<evidence type="ECO:0000256" key="5">
    <source>
        <dbReference type="ARBA" id="ARBA00022801"/>
    </source>
</evidence>
<sequence length="137" mass="15092">MLRYLLDTNIVIYVLKRRPRGLLPIFNANAGRMAISAITLAELLHGAEKSQRVHENLLAIEDFCSRLQVLPYGFKAAQHYGAIRAALEKNGTPIGVNDLHIAGHARSEGLVLVTNNVAEFERVPALEVQNWLPADAA</sequence>
<evidence type="ECO:0000256" key="6">
    <source>
        <dbReference type="ARBA" id="ARBA00022842"/>
    </source>
</evidence>
<dbReference type="Gene3D" id="3.40.50.1010">
    <property type="entry name" value="5'-nuclease"/>
    <property type="match status" value="1"/>
</dbReference>
<evidence type="ECO:0000256" key="1">
    <source>
        <dbReference type="ARBA" id="ARBA00001946"/>
    </source>
</evidence>
<comment type="similarity">
    <text evidence="7 8">Belongs to the PINc/VapC protein family.</text>
</comment>
<evidence type="ECO:0000256" key="2">
    <source>
        <dbReference type="ARBA" id="ARBA00022649"/>
    </source>
</evidence>
<comment type="caution">
    <text evidence="10">The sequence shown here is derived from an EMBL/GenBank/DDBJ whole genome shotgun (WGS) entry which is preliminary data.</text>
</comment>
<dbReference type="GO" id="GO:0090729">
    <property type="term" value="F:toxin activity"/>
    <property type="evidence" value="ECO:0007669"/>
    <property type="project" value="UniProtKB-KW"/>
</dbReference>
<organism evidence="10 11">
    <name type="scientific">Tepidimonas fonticaldi</name>
    <dbReference type="NCBI Taxonomy" id="1101373"/>
    <lineage>
        <taxon>Bacteria</taxon>
        <taxon>Pseudomonadati</taxon>
        <taxon>Pseudomonadota</taxon>
        <taxon>Betaproteobacteria</taxon>
        <taxon>Burkholderiales</taxon>
        <taxon>Tepidimonas</taxon>
    </lineage>
</organism>
<protein>
    <recommendedName>
        <fullName evidence="8">Ribonuclease VapC</fullName>
        <shortName evidence="8">RNase VapC</shortName>
        <ecNumber evidence="8">3.1.-.-</ecNumber>
    </recommendedName>
    <alternativeName>
        <fullName evidence="8">Toxin VapC</fullName>
    </alternativeName>
</protein>
<keyword evidence="2 8" id="KW-1277">Toxin-antitoxin system</keyword>
<name>A0A1A6DWE9_9BURK</name>
<dbReference type="GO" id="GO:0016787">
    <property type="term" value="F:hydrolase activity"/>
    <property type="evidence" value="ECO:0007669"/>
    <property type="project" value="UniProtKB-KW"/>
</dbReference>
<keyword evidence="6 8" id="KW-0460">Magnesium</keyword>
<dbReference type="GO" id="GO:0000287">
    <property type="term" value="F:magnesium ion binding"/>
    <property type="evidence" value="ECO:0007669"/>
    <property type="project" value="UniProtKB-UniRule"/>
</dbReference>
<keyword evidence="4 8" id="KW-0479">Metal-binding</keyword>
<evidence type="ECO:0000313" key="11">
    <source>
        <dbReference type="Proteomes" id="UP000091969"/>
    </source>
</evidence>
<keyword evidence="5 8" id="KW-0378">Hydrolase</keyword>